<feature type="compositionally biased region" description="Basic and acidic residues" evidence="4">
    <location>
        <begin position="309"/>
        <end position="328"/>
    </location>
</feature>
<dbReference type="Pfam" id="PF15459">
    <property type="entry name" value="RRP14"/>
    <property type="match status" value="1"/>
</dbReference>
<evidence type="ECO:0000259" key="6">
    <source>
        <dbReference type="Pfam" id="PF15459"/>
    </source>
</evidence>
<dbReference type="Pfam" id="PF04935">
    <property type="entry name" value="SURF6"/>
    <property type="match status" value="1"/>
</dbReference>
<feature type="domain" description="Ribosomal RNA-processing protein 14/surfeit locus protein 6 C-terminal" evidence="5">
    <location>
        <begin position="139"/>
        <end position="325"/>
    </location>
</feature>
<protein>
    <recommendedName>
        <fullName evidence="9">Surfeit locus protein 6</fullName>
    </recommendedName>
</protein>
<gene>
    <name evidence="7" type="ORF">CSSPTR1EN2_LOCUS688</name>
</gene>
<feature type="compositionally biased region" description="Basic and acidic residues" evidence="4">
    <location>
        <begin position="338"/>
        <end position="348"/>
    </location>
</feature>
<evidence type="ECO:0000256" key="4">
    <source>
        <dbReference type="SAM" id="MobiDB-lite"/>
    </source>
</evidence>
<organism evidence="7 8">
    <name type="scientific">Sphagnum troendelagicum</name>
    <dbReference type="NCBI Taxonomy" id="128251"/>
    <lineage>
        <taxon>Eukaryota</taxon>
        <taxon>Viridiplantae</taxon>
        <taxon>Streptophyta</taxon>
        <taxon>Embryophyta</taxon>
        <taxon>Bryophyta</taxon>
        <taxon>Sphagnophytina</taxon>
        <taxon>Sphagnopsida</taxon>
        <taxon>Sphagnales</taxon>
        <taxon>Sphagnaceae</taxon>
        <taxon>Sphagnum</taxon>
    </lineage>
</organism>
<evidence type="ECO:0000256" key="3">
    <source>
        <dbReference type="ARBA" id="ARBA00023242"/>
    </source>
</evidence>
<proteinExistence type="inferred from homology"/>
<feature type="region of interest" description="Disordered" evidence="4">
    <location>
        <begin position="278"/>
        <end position="348"/>
    </location>
</feature>
<dbReference type="InterPro" id="IPR029188">
    <property type="entry name" value="Rrp14_N"/>
</dbReference>
<feature type="domain" description="Ribosomal RNA-processing protein 14 N-terminal" evidence="6">
    <location>
        <begin position="16"/>
        <end position="76"/>
    </location>
</feature>
<comment type="similarity">
    <text evidence="2">Belongs to the SURF6 family.</text>
</comment>
<comment type="subcellular location">
    <subcellularLocation>
        <location evidence="1">Nucleus</location>
    </subcellularLocation>
</comment>
<dbReference type="PANTHER" id="PTHR14369">
    <property type="entry name" value="SURFEIT LOCUS PROTEIN 6"/>
    <property type="match status" value="1"/>
</dbReference>
<name>A0ABP0T9N3_9BRYO</name>
<keyword evidence="8" id="KW-1185">Reference proteome</keyword>
<evidence type="ECO:0000256" key="1">
    <source>
        <dbReference type="ARBA" id="ARBA00004123"/>
    </source>
</evidence>
<keyword evidence="3" id="KW-0539">Nucleus</keyword>
<feature type="compositionally biased region" description="Basic and acidic residues" evidence="4">
    <location>
        <begin position="147"/>
        <end position="164"/>
    </location>
</feature>
<evidence type="ECO:0000313" key="8">
    <source>
        <dbReference type="Proteomes" id="UP001497512"/>
    </source>
</evidence>
<dbReference type="Proteomes" id="UP001497512">
    <property type="component" value="Chromosome 1"/>
</dbReference>
<evidence type="ECO:0008006" key="9">
    <source>
        <dbReference type="Google" id="ProtNLM"/>
    </source>
</evidence>
<sequence>MVGGDAGPKSDLQALVHSHCVFFDKLVELVPPKFYVPSEGSNDTWIHGMNKAARAAARQATKENLKKAKRVRLDPDKFATTLQVLQQQEKHDEHAVQPAGLCSDSNIRILLAGNQGKAENRTVTYEELRERLHKRLELLRAKRHADAAKTAREWQTEKKQDAQKRSLKRKAKEDPIAMDTPPTKLQRPATMPESQEAKMQLEFGRVKMGISPLASHGREKHRKESKEQLLAKATELQKDMQDPEKGQEIATKHLWSASLSRAAGEKVLDNPKLLKRSLRREEQQRQKSSKKWKERKAIESKTHQTKQQTRRENITQRQDAKKERQIAKREKKLLRPGFEGRKEGFINT</sequence>
<dbReference type="PANTHER" id="PTHR14369:SF0">
    <property type="entry name" value="SURFEIT LOCUS PROTEIN 6"/>
    <property type="match status" value="1"/>
</dbReference>
<evidence type="ECO:0000259" key="5">
    <source>
        <dbReference type="Pfam" id="PF04935"/>
    </source>
</evidence>
<evidence type="ECO:0000313" key="7">
    <source>
        <dbReference type="EMBL" id="CAK9190138.1"/>
    </source>
</evidence>
<dbReference type="InterPro" id="IPR029190">
    <property type="entry name" value="Rrp14/SURF6_C"/>
</dbReference>
<reference evidence="7 8" key="1">
    <citation type="submission" date="2024-02" db="EMBL/GenBank/DDBJ databases">
        <authorList>
            <consortium name="ELIXIR-Norway"/>
            <consortium name="Elixir Norway"/>
        </authorList>
    </citation>
    <scope>NUCLEOTIDE SEQUENCE [LARGE SCALE GENOMIC DNA]</scope>
</reference>
<dbReference type="EMBL" id="OZ019893">
    <property type="protein sequence ID" value="CAK9190138.1"/>
    <property type="molecule type" value="Genomic_DNA"/>
</dbReference>
<accession>A0ABP0T9N3</accession>
<dbReference type="InterPro" id="IPR007019">
    <property type="entry name" value="SURF6"/>
</dbReference>
<evidence type="ECO:0000256" key="2">
    <source>
        <dbReference type="ARBA" id="ARBA00005904"/>
    </source>
</evidence>
<feature type="region of interest" description="Disordered" evidence="4">
    <location>
        <begin position="147"/>
        <end position="195"/>
    </location>
</feature>